<gene>
    <name evidence="1" type="ORF">FA95DRAFT_354626</name>
</gene>
<accession>A0ACB8S438</accession>
<organism evidence="1 2">
    <name type="scientific">Auriscalpium vulgare</name>
    <dbReference type="NCBI Taxonomy" id="40419"/>
    <lineage>
        <taxon>Eukaryota</taxon>
        <taxon>Fungi</taxon>
        <taxon>Dikarya</taxon>
        <taxon>Basidiomycota</taxon>
        <taxon>Agaricomycotina</taxon>
        <taxon>Agaricomycetes</taxon>
        <taxon>Russulales</taxon>
        <taxon>Auriscalpiaceae</taxon>
        <taxon>Auriscalpium</taxon>
    </lineage>
</organism>
<keyword evidence="2" id="KW-1185">Reference proteome</keyword>
<name>A0ACB8S438_9AGAM</name>
<dbReference type="Proteomes" id="UP000814033">
    <property type="component" value="Unassembled WGS sequence"/>
</dbReference>
<evidence type="ECO:0000313" key="2">
    <source>
        <dbReference type="Proteomes" id="UP000814033"/>
    </source>
</evidence>
<sequence>MHFLSPTLFFLAALPLAVYAQSNSTDTDTDTCNPEHNGLATGTLQYNSDCNATTWCNNGVCQNKGCRREEFPLGYPTSSGPLRNKKNITRPDKCPTGMFCPDEGSNCAPILPVGSACQLDRDDECEGPPNFMQLRDTTGHGLNVNGSICLNFVCQWSNVTVGQTCEVQNVGYVAYGSDHQEFVNIVSRDNCQVGLYCDTNSKTCIQQKDFGTSCDADKECLTFNCEPSQTCGKALAEPRHLATWVYVVIAVGIFGGMIGTLIILFFVHGRQRDVDREKRLQYWREQNAFRQNILQMRETARASVFGSPDGASRRGTLFGVATEDSAMPMLTNAAPKGSGLRYYVGEDGSASYENDTENELLVMQTPYEDKKSHHF</sequence>
<reference evidence="1" key="2">
    <citation type="journal article" date="2022" name="New Phytol.">
        <title>Evolutionary transition to the ectomycorrhizal habit in the genomes of a hyperdiverse lineage of mushroom-forming fungi.</title>
        <authorList>
            <person name="Looney B."/>
            <person name="Miyauchi S."/>
            <person name="Morin E."/>
            <person name="Drula E."/>
            <person name="Courty P.E."/>
            <person name="Kohler A."/>
            <person name="Kuo A."/>
            <person name="LaButti K."/>
            <person name="Pangilinan J."/>
            <person name="Lipzen A."/>
            <person name="Riley R."/>
            <person name="Andreopoulos W."/>
            <person name="He G."/>
            <person name="Johnson J."/>
            <person name="Nolan M."/>
            <person name="Tritt A."/>
            <person name="Barry K.W."/>
            <person name="Grigoriev I.V."/>
            <person name="Nagy L.G."/>
            <person name="Hibbett D."/>
            <person name="Henrissat B."/>
            <person name="Matheny P.B."/>
            <person name="Labbe J."/>
            <person name="Martin F.M."/>
        </authorList>
    </citation>
    <scope>NUCLEOTIDE SEQUENCE</scope>
    <source>
        <strain evidence="1">FP105234-sp</strain>
    </source>
</reference>
<evidence type="ECO:0000313" key="1">
    <source>
        <dbReference type="EMBL" id="KAI0051223.1"/>
    </source>
</evidence>
<dbReference type="EMBL" id="MU275854">
    <property type="protein sequence ID" value="KAI0051223.1"/>
    <property type="molecule type" value="Genomic_DNA"/>
</dbReference>
<protein>
    <submittedName>
        <fullName evidence="1">Uncharacterized protein</fullName>
    </submittedName>
</protein>
<comment type="caution">
    <text evidence="1">The sequence shown here is derived from an EMBL/GenBank/DDBJ whole genome shotgun (WGS) entry which is preliminary data.</text>
</comment>
<reference evidence="1" key="1">
    <citation type="submission" date="2021-02" db="EMBL/GenBank/DDBJ databases">
        <authorList>
            <consortium name="DOE Joint Genome Institute"/>
            <person name="Ahrendt S."/>
            <person name="Looney B.P."/>
            <person name="Miyauchi S."/>
            <person name="Morin E."/>
            <person name="Drula E."/>
            <person name="Courty P.E."/>
            <person name="Chicoki N."/>
            <person name="Fauchery L."/>
            <person name="Kohler A."/>
            <person name="Kuo A."/>
            <person name="Labutti K."/>
            <person name="Pangilinan J."/>
            <person name="Lipzen A."/>
            <person name="Riley R."/>
            <person name="Andreopoulos W."/>
            <person name="He G."/>
            <person name="Johnson J."/>
            <person name="Barry K.W."/>
            <person name="Grigoriev I.V."/>
            <person name="Nagy L."/>
            <person name="Hibbett D."/>
            <person name="Henrissat B."/>
            <person name="Matheny P.B."/>
            <person name="Labbe J."/>
            <person name="Martin F."/>
        </authorList>
    </citation>
    <scope>NUCLEOTIDE SEQUENCE</scope>
    <source>
        <strain evidence="1">FP105234-sp</strain>
    </source>
</reference>
<proteinExistence type="predicted"/>